<organism evidence="2 3">
    <name type="scientific">Chryseobacterium soldanellicola</name>
    <dbReference type="NCBI Taxonomy" id="311333"/>
    <lineage>
        <taxon>Bacteria</taxon>
        <taxon>Pseudomonadati</taxon>
        <taxon>Bacteroidota</taxon>
        <taxon>Flavobacteriia</taxon>
        <taxon>Flavobacteriales</taxon>
        <taxon>Weeksellaceae</taxon>
        <taxon>Chryseobacterium group</taxon>
        <taxon>Chryseobacterium</taxon>
    </lineage>
</organism>
<dbReference type="Pfam" id="PF05016">
    <property type="entry name" value="ParE_toxin"/>
    <property type="match status" value="1"/>
</dbReference>
<evidence type="ECO:0000313" key="2">
    <source>
        <dbReference type="EMBL" id="SDQ06514.1"/>
    </source>
</evidence>
<keyword evidence="3" id="KW-1185">Reference proteome</keyword>
<evidence type="ECO:0000313" key="3">
    <source>
        <dbReference type="Proteomes" id="UP000199627"/>
    </source>
</evidence>
<dbReference type="RefSeq" id="WP_089752910.1">
    <property type="nucleotide sequence ID" value="NZ_FNKL01000001.1"/>
</dbReference>
<gene>
    <name evidence="2" type="ORF">SAMN05421664_0267</name>
</gene>
<proteinExistence type="predicted"/>
<dbReference type="STRING" id="311333.SAMN05421664_0267"/>
<dbReference type="AlphaFoldDB" id="A0A1H0XUB6"/>
<accession>A0A1H0XUB6</accession>
<protein>
    <submittedName>
        <fullName evidence="2">Plasmid stabilization system protein ParE</fullName>
    </submittedName>
</protein>
<dbReference type="Proteomes" id="UP000199627">
    <property type="component" value="Unassembled WGS sequence"/>
</dbReference>
<dbReference type="InterPro" id="IPR035093">
    <property type="entry name" value="RelE/ParE_toxin_dom_sf"/>
</dbReference>
<evidence type="ECO:0000256" key="1">
    <source>
        <dbReference type="ARBA" id="ARBA00022649"/>
    </source>
</evidence>
<sequence>MAVKIFWTDFAKEQLRNIFDYYKLKASPRIAKNLVIGIVEKTNTLDFQQEIGQKEELLLSRKENFRYLIYKNYKIIYWFNEEKNQIEISDVFDARQNPVKIQERQ</sequence>
<keyword evidence="1" id="KW-1277">Toxin-antitoxin system</keyword>
<dbReference type="SUPFAM" id="SSF143011">
    <property type="entry name" value="RelE-like"/>
    <property type="match status" value="1"/>
</dbReference>
<dbReference type="OrthoDB" id="1031021at2"/>
<dbReference type="InterPro" id="IPR007712">
    <property type="entry name" value="RelE/ParE_toxin"/>
</dbReference>
<dbReference type="EMBL" id="FNKL01000001">
    <property type="protein sequence ID" value="SDQ06514.1"/>
    <property type="molecule type" value="Genomic_DNA"/>
</dbReference>
<name>A0A1H0XUB6_9FLAO</name>
<dbReference type="Gene3D" id="3.30.2310.20">
    <property type="entry name" value="RelE-like"/>
    <property type="match status" value="1"/>
</dbReference>
<reference evidence="3" key="1">
    <citation type="submission" date="2016-10" db="EMBL/GenBank/DDBJ databases">
        <authorList>
            <person name="Varghese N."/>
            <person name="Submissions S."/>
        </authorList>
    </citation>
    <scope>NUCLEOTIDE SEQUENCE [LARGE SCALE GENOMIC DNA]</scope>
    <source>
        <strain evidence="3">DSM 17072</strain>
    </source>
</reference>